<reference evidence="1 2" key="1">
    <citation type="submission" date="2015-01" db="EMBL/GenBank/DDBJ databases">
        <title>Enhanced salinomycin production by adjusting the supply of polyketide extender units in Streptomyce albus DSM 41398.</title>
        <authorList>
            <person name="Lu C."/>
        </authorList>
    </citation>
    <scope>NUCLEOTIDE SEQUENCE [LARGE SCALE GENOMIC DNA]</scope>
    <source>
        <strain evidence="2">ATCC 21838 / DSM 41398 / FERM P-419 / JCM 4703 / NBRC 107858</strain>
    </source>
</reference>
<gene>
    <name evidence="1" type="ORF">SLNWT_6049</name>
</gene>
<dbReference type="EMBL" id="CP010519">
    <property type="protein sequence ID" value="AJE86425.1"/>
    <property type="molecule type" value="Genomic_DNA"/>
</dbReference>
<dbReference type="Proteomes" id="UP000031523">
    <property type="component" value="Chromosome"/>
</dbReference>
<accession>A0A0B5F4B2</accession>
<protein>
    <submittedName>
        <fullName evidence="1">Uncharacterized protein</fullName>
    </submittedName>
</protein>
<proteinExistence type="predicted"/>
<evidence type="ECO:0000313" key="1">
    <source>
        <dbReference type="EMBL" id="AJE86425.1"/>
    </source>
</evidence>
<sequence>MLGLYGVIQQGVGDSSSQLFDPGGPEWLSAGRPVFFRDSVAGQRGRR</sequence>
<name>A0A0B5F4B2_STRA4</name>
<evidence type="ECO:0000313" key="2">
    <source>
        <dbReference type="Proteomes" id="UP000031523"/>
    </source>
</evidence>
<dbReference type="KEGG" id="sals:SLNWT_6049"/>
<organism evidence="1 2">
    <name type="scientific">Streptomyces albus (strain ATCC 21838 / DSM 41398 / FERM P-419 / JCM 4703 / NBRC 107858)</name>
    <dbReference type="NCBI Taxonomy" id="1081613"/>
    <lineage>
        <taxon>Bacteria</taxon>
        <taxon>Bacillati</taxon>
        <taxon>Actinomycetota</taxon>
        <taxon>Actinomycetes</taxon>
        <taxon>Kitasatosporales</taxon>
        <taxon>Streptomycetaceae</taxon>
        <taxon>Streptomyces</taxon>
    </lineage>
</organism>
<dbReference type="AlphaFoldDB" id="A0A0B5F4B2"/>
<keyword evidence="2" id="KW-1185">Reference proteome</keyword>